<dbReference type="GO" id="GO:0045820">
    <property type="term" value="P:negative regulation of glycolytic process"/>
    <property type="evidence" value="ECO:0007669"/>
    <property type="project" value="TreeGrafter"/>
</dbReference>
<organism evidence="5 6">
    <name type="scientific">Leptothrix cholodnii (strain ATCC 51168 / LMG 8142 / SP-6)</name>
    <name type="common">Leptothrix discophora (strain SP-6)</name>
    <dbReference type="NCBI Taxonomy" id="395495"/>
    <lineage>
        <taxon>Bacteria</taxon>
        <taxon>Pseudomonadati</taxon>
        <taxon>Pseudomonadota</taxon>
        <taxon>Betaproteobacteria</taxon>
        <taxon>Burkholderiales</taxon>
        <taxon>Sphaerotilaceae</taxon>
        <taxon>Leptothrix</taxon>
    </lineage>
</organism>
<proteinExistence type="predicted"/>
<feature type="region of interest" description="Disordered" evidence="4">
    <location>
        <begin position="203"/>
        <end position="224"/>
    </location>
</feature>
<dbReference type="KEGG" id="lch:Lcho_3812"/>
<dbReference type="PANTHER" id="PTHR46517">
    <property type="entry name" value="FRUCTOSE-2,6-BISPHOSPHATASE TIGAR"/>
    <property type="match status" value="1"/>
</dbReference>
<sequence>MTELTLVRHGETDWNRIRRFQGQLDVPLNELGHLQAGRLPQALAGDHFDLVLASDLARVRATAAPLLAQRGWTAHHDARWREQHYGAFEGQDVATLRREQPELWRRYGEHRADFAPPGGETTRQFYARVHAAVQDVVERHAGRRVLIVTHGGVLDMLWRGVHGLPLDGARRCAIPNAGINRLRWQDGRLTIVSWAVADHLADLPEQPSTDPLTSAPADPDAIAP</sequence>
<dbReference type="HOGENOM" id="CLU_033323_9_5_4"/>
<keyword evidence="1" id="KW-0378">Hydrolase</keyword>
<dbReference type="eggNOG" id="COG0406">
    <property type="taxonomic scope" value="Bacteria"/>
</dbReference>
<feature type="binding site" evidence="3">
    <location>
        <begin position="82"/>
        <end position="85"/>
    </location>
    <ligand>
        <name>substrate</name>
    </ligand>
</feature>
<evidence type="ECO:0000256" key="2">
    <source>
        <dbReference type="PIRSR" id="PIRSR613078-1"/>
    </source>
</evidence>
<dbReference type="PANTHER" id="PTHR46517:SF1">
    <property type="entry name" value="FRUCTOSE-2,6-BISPHOSPHATASE TIGAR"/>
    <property type="match status" value="1"/>
</dbReference>
<feature type="binding site" evidence="3">
    <location>
        <position position="58"/>
    </location>
    <ligand>
        <name>substrate</name>
    </ligand>
</feature>
<dbReference type="InterPro" id="IPR013078">
    <property type="entry name" value="His_Pase_superF_clade-1"/>
</dbReference>
<dbReference type="InterPro" id="IPR001345">
    <property type="entry name" value="PG/BPGM_mutase_AS"/>
</dbReference>
<feature type="binding site" evidence="3">
    <location>
        <begin position="105"/>
        <end position="106"/>
    </location>
    <ligand>
        <name>substrate</name>
    </ligand>
</feature>
<dbReference type="Pfam" id="PF00300">
    <property type="entry name" value="His_Phos_1"/>
    <property type="match status" value="1"/>
</dbReference>
<accession>B1Y6N8</accession>
<dbReference type="GO" id="GO:0004331">
    <property type="term" value="F:fructose-2,6-bisphosphate 2-phosphatase activity"/>
    <property type="evidence" value="ECO:0007669"/>
    <property type="project" value="TreeGrafter"/>
</dbReference>
<evidence type="ECO:0000256" key="3">
    <source>
        <dbReference type="PIRSR" id="PIRSR613078-2"/>
    </source>
</evidence>
<dbReference type="GO" id="GO:0043456">
    <property type="term" value="P:regulation of pentose-phosphate shunt"/>
    <property type="evidence" value="ECO:0007669"/>
    <property type="project" value="TreeGrafter"/>
</dbReference>
<dbReference type="SUPFAM" id="SSF53254">
    <property type="entry name" value="Phosphoglycerate mutase-like"/>
    <property type="match status" value="1"/>
</dbReference>
<dbReference type="RefSeq" id="WP_012348813.1">
    <property type="nucleotide sequence ID" value="NC_010524.1"/>
</dbReference>
<dbReference type="STRING" id="395495.Lcho_3812"/>
<evidence type="ECO:0000256" key="1">
    <source>
        <dbReference type="ARBA" id="ARBA00022801"/>
    </source>
</evidence>
<dbReference type="CDD" id="cd07067">
    <property type="entry name" value="HP_PGM_like"/>
    <property type="match status" value="1"/>
</dbReference>
<dbReference type="OrthoDB" id="9783269at2"/>
<dbReference type="PROSITE" id="PS00175">
    <property type="entry name" value="PG_MUTASE"/>
    <property type="match status" value="1"/>
</dbReference>
<dbReference type="InterPro" id="IPR029033">
    <property type="entry name" value="His_PPase_superfam"/>
</dbReference>
<dbReference type="Gene3D" id="3.40.50.1240">
    <property type="entry name" value="Phosphoglycerate mutase-like"/>
    <property type="match status" value="1"/>
</dbReference>
<feature type="binding site" evidence="3">
    <location>
        <begin position="8"/>
        <end position="15"/>
    </location>
    <ligand>
        <name>substrate</name>
    </ligand>
</feature>
<dbReference type="Proteomes" id="UP000001693">
    <property type="component" value="Chromosome"/>
</dbReference>
<dbReference type="InterPro" id="IPR051695">
    <property type="entry name" value="Phosphoglycerate_Mutase"/>
</dbReference>
<keyword evidence="6" id="KW-1185">Reference proteome</keyword>
<dbReference type="GO" id="GO:0005829">
    <property type="term" value="C:cytosol"/>
    <property type="evidence" value="ECO:0007669"/>
    <property type="project" value="TreeGrafter"/>
</dbReference>
<dbReference type="SMART" id="SM00855">
    <property type="entry name" value="PGAM"/>
    <property type="match status" value="1"/>
</dbReference>
<evidence type="ECO:0000313" key="6">
    <source>
        <dbReference type="Proteomes" id="UP000001693"/>
    </source>
</evidence>
<evidence type="ECO:0000256" key="4">
    <source>
        <dbReference type="SAM" id="MobiDB-lite"/>
    </source>
</evidence>
<protein>
    <submittedName>
        <fullName evidence="5">Phosphoglycerate mutase</fullName>
    </submittedName>
</protein>
<reference evidence="5 6" key="1">
    <citation type="submission" date="2008-03" db="EMBL/GenBank/DDBJ databases">
        <title>Complete sequence of Leptothrix cholodnii SP-6.</title>
        <authorList>
            <consortium name="US DOE Joint Genome Institute"/>
            <person name="Copeland A."/>
            <person name="Lucas S."/>
            <person name="Lapidus A."/>
            <person name="Glavina del Rio T."/>
            <person name="Dalin E."/>
            <person name="Tice H."/>
            <person name="Bruce D."/>
            <person name="Goodwin L."/>
            <person name="Pitluck S."/>
            <person name="Chertkov O."/>
            <person name="Brettin T."/>
            <person name="Detter J.C."/>
            <person name="Han C."/>
            <person name="Kuske C.R."/>
            <person name="Schmutz J."/>
            <person name="Larimer F."/>
            <person name="Land M."/>
            <person name="Hauser L."/>
            <person name="Kyrpides N."/>
            <person name="Lykidis A."/>
            <person name="Emerson D."/>
            <person name="Richardson P."/>
        </authorList>
    </citation>
    <scope>NUCLEOTIDE SEQUENCE [LARGE SCALE GENOMIC DNA]</scope>
    <source>
        <strain evidence="6">ATCC 51168 / LMG 8142 / SP-6</strain>
    </source>
</reference>
<dbReference type="EMBL" id="CP001013">
    <property type="protein sequence ID" value="ACB36066.1"/>
    <property type="molecule type" value="Genomic_DNA"/>
</dbReference>
<gene>
    <name evidence="5" type="ordered locus">Lcho_3812</name>
</gene>
<feature type="active site" description="Tele-phosphohistidine intermediate" evidence="2">
    <location>
        <position position="9"/>
    </location>
</feature>
<feature type="active site" description="Proton donor/acceptor" evidence="2">
    <location>
        <position position="82"/>
    </location>
</feature>
<dbReference type="AlphaFoldDB" id="B1Y6N8"/>
<evidence type="ECO:0000313" key="5">
    <source>
        <dbReference type="EMBL" id="ACB36066.1"/>
    </source>
</evidence>
<name>B1Y6N8_LEPCP</name>